<keyword evidence="3" id="KW-0238">DNA-binding</keyword>
<dbReference type="InterPro" id="IPR036390">
    <property type="entry name" value="WH_DNA-bd_sf"/>
</dbReference>
<keyword evidence="2" id="KW-0805">Transcription regulation</keyword>
<dbReference type="GO" id="GO:0005829">
    <property type="term" value="C:cytosol"/>
    <property type="evidence" value="ECO:0007669"/>
    <property type="project" value="TreeGrafter"/>
</dbReference>
<dbReference type="Pfam" id="PF00126">
    <property type="entry name" value="HTH_1"/>
    <property type="match status" value="1"/>
</dbReference>
<keyword evidence="7" id="KW-1185">Reference proteome</keyword>
<dbReference type="PANTHER" id="PTHR30419">
    <property type="entry name" value="HTH-TYPE TRANSCRIPTIONAL REGULATOR YBHD"/>
    <property type="match status" value="1"/>
</dbReference>
<evidence type="ECO:0000256" key="2">
    <source>
        <dbReference type="ARBA" id="ARBA00023015"/>
    </source>
</evidence>
<dbReference type="Gene3D" id="3.40.190.10">
    <property type="entry name" value="Periplasmic binding protein-like II"/>
    <property type="match status" value="2"/>
</dbReference>
<dbReference type="GO" id="GO:0003677">
    <property type="term" value="F:DNA binding"/>
    <property type="evidence" value="ECO:0007669"/>
    <property type="project" value="UniProtKB-KW"/>
</dbReference>
<dbReference type="InterPro" id="IPR050950">
    <property type="entry name" value="HTH-type_LysR_regulators"/>
</dbReference>
<proteinExistence type="inferred from homology"/>
<gene>
    <name evidence="6" type="ORF">OCGS_0277</name>
</gene>
<organism evidence="6 7">
    <name type="scientific">Oceaniovalibus guishaninsula JLT2003</name>
    <dbReference type="NCBI Taxonomy" id="1231392"/>
    <lineage>
        <taxon>Bacteria</taxon>
        <taxon>Pseudomonadati</taxon>
        <taxon>Pseudomonadota</taxon>
        <taxon>Alphaproteobacteria</taxon>
        <taxon>Rhodobacterales</taxon>
        <taxon>Roseobacteraceae</taxon>
        <taxon>Oceaniovalibus</taxon>
    </lineage>
</organism>
<dbReference type="Proteomes" id="UP000006765">
    <property type="component" value="Unassembled WGS sequence"/>
</dbReference>
<dbReference type="GO" id="GO:0003700">
    <property type="term" value="F:DNA-binding transcription factor activity"/>
    <property type="evidence" value="ECO:0007669"/>
    <property type="project" value="InterPro"/>
</dbReference>
<dbReference type="PANTHER" id="PTHR30419:SF8">
    <property type="entry name" value="NITROGEN ASSIMILATION TRANSCRIPTIONAL ACTIVATOR-RELATED"/>
    <property type="match status" value="1"/>
</dbReference>
<dbReference type="RefSeq" id="WP_007425430.1">
    <property type="nucleotide sequence ID" value="NZ_AMGO01000006.1"/>
</dbReference>
<evidence type="ECO:0000313" key="6">
    <source>
        <dbReference type="EMBL" id="EKE45660.1"/>
    </source>
</evidence>
<evidence type="ECO:0000256" key="3">
    <source>
        <dbReference type="ARBA" id="ARBA00023125"/>
    </source>
</evidence>
<evidence type="ECO:0000259" key="5">
    <source>
        <dbReference type="PROSITE" id="PS50931"/>
    </source>
</evidence>
<dbReference type="eggNOG" id="COG0583">
    <property type="taxonomic scope" value="Bacteria"/>
</dbReference>
<feature type="domain" description="HTH lysR-type" evidence="5">
    <location>
        <begin position="1"/>
        <end position="60"/>
    </location>
</feature>
<dbReference type="STRING" id="1231392.OCGS_0277"/>
<dbReference type="OrthoDB" id="3252676at2"/>
<accession>K2I9P5</accession>
<dbReference type="InterPro" id="IPR036388">
    <property type="entry name" value="WH-like_DNA-bd_sf"/>
</dbReference>
<dbReference type="Gene3D" id="1.10.10.10">
    <property type="entry name" value="Winged helix-like DNA-binding domain superfamily/Winged helix DNA-binding domain"/>
    <property type="match status" value="1"/>
</dbReference>
<comment type="caution">
    <text evidence="6">The sequence shown here is derived from an EMBL/GenBank/DDBJ whole genome shotgun (WGS) entry which is preliminary data.</text>
</comment>
<dbReference type="InterPro" id="IPR000847">
    <property type="entry name" value="LysR_HTH_N"/>
</dbReference>
<dbReference type="AlphaFoldDB" id="K2I9P5"/>
<dbReference type="SUPFAM" id="SSF53850">
    <property type="entry name" value="Periplasmic binding protein-like II"/>
    <property type="match status" value="1"/>
</dbReference>
<dbReference type="EMBL" id="AMGO01000006">
    <property type="protein sequence ID" value="EKE45660.1"/>
    <property type="molecule type" value="Genomic_DNA"/>
</dbReference>
<keyword evidence="4" id="KW-0804">Transcription</keyword>
<name>K2I9P5_9RHOB</name>
<dbReference type="Pfam" id="PF03466">
    <property type="entry name" value="LysR_substrate"/>
    <property type="match status" value="1"/>
</dbReference>
<dbReference type="SUPFAM" id="SSF46785">
    <property type="entry name" value="Winged helix' DNA-binding domain"/>
    <property type="match status" value="1"/>
</dbReference>
<evidence type="ECO:0000256" key="1">
    <source>
        <dbReference type="ARBA" id="ARBA00009437"/>
    </source>
</evidence>
<sequence>MKLQNEHLELLWSITEHGGLSQGARAMNKSQPSASRTISLLEKRIGAPLFEPGRRPLSPTDLGKALARIGGRMHALNREASLLVKRHSSGEAGLIRLGGTPIFMDGVVASFIADFQRTRTDIRIDQFYDYHEALVTQLDNATLDLALLPMRRGAVPETMLFDPVLPGRNVVACRVGHPLCRKPDVSAADLAFYPWIAPPAGSPLARDLTQMLRGFGSANLRINFSGGTFSSILSVLTGSDALTLLPHSVVFTAGGGGLLADLPVEVPHPTRKLGIMRRKDVPLDGAIGQLHDFLTARFASLSMQMSKRNRLQDDAG</sequence>
<dbReference type="PROSITE" id="PS50931">
    <property type="entry name" value="HTH_LYSR"/>
    <property type="match status" value="1"/>
</dbReference>
<evidence type="ECO:0000313" key="7">
    <source>
        <dbReference type="Proteomes" id="UP000006765"/>
    </source>
</evidence>
<dbReference type="InterPro" id="IPR005119">
    <property type="entry name" value="LysR_subst-bd"/>
</dbReference>
<evidence type="ECO:0000256" key="4">
    <source>
        <dbReference type="ARBA" id="ARBA00023163"/>
    </source>
</evidence>
<comment type="similarity">
    <text evidence="1">Belongs to the LysR transcriptional regulatory family.</text>
</comment>
<reference evidence="6 7" key="1">
    <citation type="journal article" date="2012" name="J. Bacteriol.">
        <title>Draft Genome Sequence of Oceaniovalibus guishaninsula JLT2003T.</title>
        <authorList>
            <person name="Tang K."/>
            <person name="Liu K."/>
            <person name="Jiao N."/>
        </authorList>
    </citation>
    <scope>NUCLEOTIDE SEQUENCE [LARGE SCALE GENOMIC DNA]</scope>
    <source>
        <strain evidence="6 7">JLT2003</strain>
    </source>
</reference>
<protein>
    <submittedName>
        <fullName evidence="6">Transcriptional regulator LysR family</fullName>
    </submittedName>
</protein>